<proteinExistence type="predicted"/>
<evidence type="ECO:0000313" key="2">
    <source>
        <dbReference type="WBParaSite" id="ES5_v2.g11883.t1"/>
    </source>
</evidence>
<accession>A0AC34F479</accession>
<dbReference type="Proteomes" id="UP000887579">
    <property type="component" value="Unplaced"/>
</dbReference>
<sequence length="222" mass="25470">MKLVVFIFCCCFLTQIFATTCKNGSVTFQNHCYYFETKAATFKNAEFACKKLNGHLISLHDAFTSAFIRDESLKASITDDFWIGIQVFISGNLTTSWTDNTPVDFTDWRGPGPTSPACGKMKIDYGYWDVDDCQQQKSYACEIPNDVFINCTMGWLYYEPTDSCYGQDYNYPQALNWHEAEIFCNTMNAHLVSVHDEDEMRFVSCTLTYYFNSGTENDIVKN</sequence>
<dbReference type="WBParaSite" id="ES5_v2.g11883.t1">
    <property type="protein sequence ID" value="ES5_v2.g11883.t1"/>
    <property type="gene ID" value="ES5_v2.g11883"/>
</dbReference>
<name>A0AC34F479_9BILA</name>
<reference evidence="2" key="1">
    <citation type="submission" date="2022-11" db="UniProtKB">
        <authorList>
            <consortium name="WormBaseParasite"/>
        </authorList>
    </citation>
    <scope>IDENTIFICATION</scope>
</reference>
<protein>
    <submittedName>
        <fullName evidence="2">C-type lectin domain-containing protein</fullName>
    </submittedName>
</protein>
<organism evidence="1 2">
    <name type="scientific">Panagrolaimus sp. ES5</name>
    <dbReference type="NCBI Taxonomy" id="591445"/>
    <lineage>
        <taxon>Eukaryota</taxon>
        <taxon>Metazoa</taxon>
        <taxon>Ecdysozoa</taxon>
        <taxon>Nematoda</taxon>
        <taxon>Chromadorea</taxon>
        <taxon>Rhabditida</taxon>
        <taxon>Tylenchina</taxon>
        <taxon>Panagrolaimomorpha</taxon>
        <taxon>Panagrolaimoidea</taxon>
        <taxon>Panagrolaimidae</taxon>
        <taxon>Panagrolaimus</taxon>
    </lineage>
</organism>
<evidence type="ECO:0000313" key="1">
    <source>
        <dbReference type="Proteomes" id="UP000887579"/>
    </source>
</evidence>